<feature type="domain" description="tRNA(Ile)-lysidine/2-thiocytidine synthase N-terminal" evidence="4">
    <location>
        <begin position="47"/>
        <end position="211"/>
    </location>
</feature>
<proteinExistence type="predicted"/>
<feature type="binding site" evidence="2">
    <location>
        <position position="271"/>
    </location>
    <ligand>
        <name>Zn(2+)</name>
        <dbReference type="ChEBI" id="CHEBI:29105"/>
        <label>2</label>
    </ligand>
</feature>
<dbReference type="Gene3D" id="3.40.50.620">
    <property type="entry name" value="HUPs"/>
    <property type="match status" value="1"/>
</dbReference>
<dbReference type="EMBL" id="DTPI01000030">
    <property type="protein sequence ID" value="HGE66449.1"/>
    <property type="molecule type" value="Genomic_DNA"/>
</dbReference>
<gene>
    <name evidence="5" type="ORF">ENX77_04940</name>
</gene>
<dbReference type="InterPro" id="IPR035107">
    <property type="entry name" value="tRNA_thiolation_TtcA_Ctu1"/>
</dbReference>
<feature type="binding site" evidence="3">
    <location>
        <position position="149"/>
    </location>
    <ligand>
        <name>ATP</name>
        <dbReference type="ChEBI" id="CHEBI:30616"/>
    </ligand>
</feature>
<keyword evidence="3" id="KW-0067">ATP-binding</keyword>
<feature type="binding site" evidence="2">
    <location>
        <position position="262"/>
    </location>
    <ligand>
        <name>Zn(2+)</name>
        <dbReference type="ChEBI" id="CHEBI:29105"/>
        <label>2</label>
    </ligand>
</feature>
<evidence type="ECO:0000256" key="3">
    <source>
        <dbReference type="PIRSR" id="PIRSR004976-51"/>
    </source>
</evidence>
<feature type="binding site" evidence="3">
    <location>
        <begin position="51"/>
        <end position="53"/>
    </location>
    <ligand>
        <name>ATP</name>
        <dbReference type="ChEBI" id="CHEBI:30616"/>
    </ligand>
</feature>
<dbReference type="GO" id="GO:0000049">
    <property type="term" value="F:tRNA binding"/>
    <property type="evidence" value="ECO:0007669"/>
    <property type="project" value="TreeGrafter"/>
</dbReference>
<evidence type="ECO:0000256" key="1">
    <source>
        <dbReference type="ARBA" id="ARBA00022679"/>
    </source>
</evidence>
<feature type="binding site" evidence="2">
    <location>
        <position position="3"/>
    </location>
    <ligand>
        <name>Zn(2+)</name>
        <dbReference type="ChEBI" id="CHEBI:29105"/>
        <label>1</label>
    </ligand>
</feature>
<keyword evidence="2" id="KW-0862">Zinc</keyword>
<dbReference type="GO" id="GO:0002144">
    <property type="term" value="C:cytosolic tRNA wobble base thiouridylase complex"/>
    <property type="evidence" value="ECO:0007669"/>
    <property type="project" value="TreeGrafter"/>
</dbReference>
<evidence type="ECO:0000313" key="5">
    <source>
        <dbReference type="EMBL" id="HGE66449.1"/>
    </source>
</evidence>
<feature type="binding site" evidence="2">
    <location>
        <position position="20"/>
    </location>
    <ligand>
        <name>Zn(2+)</name>
        <dbReference type="ChEBI" id="CHEBI:29105"/>
        <label>1</label>
    </ligand>
</feature>
<feature type="binding site" evidence="3">
    <location>
        <position position="154"/>
    </location>
    <ligand>
        <name>ATP</name>
        <dbReference type="ChEBI" id="CHEBI:30616"/>
    </ligand>
</feature>
<keyword evidence="5" id="KW-0378">Hydrolase</keyword>
<dbReference type="GO" id="GO:0002143">
    <property type="term" value="P:tRNA wobble position uridine thiolation"/>
    <property type="evidence" value="ECO:0007669"/>
    <property type="project" value="TreeGrafter"/>
</dbReference>
<feature type="binding site" evidence="2">
    <location>
        <position position="23"/>
    </location>
    <ligand>
        <name>Zn(2+)</name>
        <dbReference type="ChEBI" id="CHEBI:29105"/>
        <label>1</label>
    </ligand>
</feature>
<reference evidence="5" key="1">
    <citation type="journal article" date="2020" name="mSystems">
        <title>Genome- and Community-Level Interaction Insights into Carbon Utilization and Element Cycling Functions of Hydrothermarchaeota in Hydrothermal Sediment.</title>
        <authorList>
            <person name="Zhou Z."/>
            <person name="Liu Y."/>
            <person name="Xu W."/>
            <person name="Pan J."/>
            <person name="Luo Z.H."/>
            <person name="Li M."/>
        </authorList>
    </citation>
    <scope>NUCLEOTIDE SEQUENCE [LARGE SCALE GENOMIC DNA]</scope>
    <source>
        <strain evidence="5">SpSt-97</strain>
    </source>
</reference>
<dbReference type="Pfam" id="PF01171">
    <property type="entry name" value="ATP_bind_3"/>
    <property type="match status" value="1"/>
</dbReference>
<keyword evidence="2" id="KW-0479">Metal-binding</keyword>
<dbReference type="SUPFAM" id="SSF52402">
    <property type="entry name" value="Adenine nucleotide alpha hydrolases-like"/>
    <property type="match status" value="1"/>
</dbReference>
<evidence type="ECO:0000256" key="2">
    <source>
        <dbReference type="PIRSR" id="PIRSR004976-50"/>
    </source>
</evidence>
<dbReference type="GO" id="GO:0005524">
    <property type="term" value="F:ATP binding"/>
    <property type="evidence" value="ECO:0007669"/>
    <property type="project" value="UniProtKB-KW"/>
</dbReference>
<dbReference type="AlphaFoldDB" id="A0A7C3UC44"/>
<accession>A0A7C3UC44</accession>
<feature type="binding site" evidence="2">
    <location>
        <position position="259"/>
    </location>
    <ligand>
        <name>Zn(2+)</name>
        <dbReference type="ChEBI" id="CHEBI:29105"/>
        <label>2</label>
    </ligand>
</feature>
<evidence type="ECO:0000259" key="4">
    <source>
        <dbReference type="Pfam" id="PF01171"/>
    </source>
</evidence>
<dbReference type="GO" id="GO:0046872">
    <property type="term" value="F:metal ion binding"/>
    <property type="evidence" value="ECO:0007669"/>
    <property type="project" value="UniProtKB-KW"/>
</dbReference>
<keyword evidence="3" id="KW-0547">Nucleotide-binding</keyword>
<comment type="caution">
    <text evidence="5">The sequence shown here is derived from an EMBL/GenBank/DDBJ whole genome shotgun (WGS) entry which is preliminary data.</text>
</comment>
<dbReference type="InterPro" id="IPR011063">
    <property type="entry name" value="TilS/TtcA_N"/>
</dbReference>
<dbReference type="PANTHER" id="PTHR11807">
    <property type="entry name" value="ATPASES OF THE PP SUPERFAMILY-RELATED"/>
    <property type="match status" value="1"/>
</dbReference>
<feature type="binding site" evidence="3">
    <location>
        <position position="57"/>
    </location>
    <ligand>
        <name>ATP</name>
        <dbReference type="ChEBI" id="CHEBI:30616"/>
    </ligand>
</feature>
<dbReference type="InterPro" id="IPR014729">
    <property type="entry name" value="Rossmann-like_a/b/a_fold"/>
</dbReference>
<sequence length="286" mass="33519">MKCARCKEKAFEKFRGRYYCTNCFIKKYEEAVKSTIKRYKMIKEGEKILAALSGGKDSVAMLSVLSRFGFDLEALHIDLGIGDYSRKSLEISNKIAEILNVELNVVSLKSYGFTVDDVKKKECSVCGNAKRYLMNRFARENGFDVISTGHCAEDILSNFFKNLYSGNVEWSEKQKPRIEGFDKIVTRIRPLYEMSERENLLYVMARDLPFLYEECPKAPSTRWKEIIYDIERKVPNFKINCLRTLARERERKLEDYRYCKVCGEITTTEICQFCRNVMKFRNPQLR</sequence>
<feature type="binding site" evidence="2">
    <location>
        <position position="274"/>
    </location>
    <ligand>
        <name>Zn(2+)</name>
        <dbReference type="ChEBI" id="CHEBI:29105"/>
        <label>2</label>
    </ligand>
</feature>
<dbReference type="GO" id="GO:0016787">
    <property type="term" value="F:hydrolase activity"/>
    <property type="evidence" value="ECO:0007669"/>
    <property type="project" value="UniProtKB-KW"/>
</dbReference>
<protein>
    <submittedName>
        <fullName evidence="5">Adenine nucleotide alpha hydrolase family protein</fullName>
    </submittedName>
</protein>
<dbReference type="PIRSF" id="PIRSF004976">
    <property type="entry name" value="ATPase_YdaO"/>
    <property type="match status" value="1"/>
</dbReference>
<feature type="binding site" evidence="2">
    <location>
        <position position="6"/>
    </location>
    <ligand>
        <name>Zn(2+)</name>
        <dbReference type="ChEBI" id="CHEBI:29105"/>
        <label>1</label>
    </ligand>
</feature>
<name>A0A7C3UC44_9EURY</name>
<dbReference type="PANTHER" id="PTHR11807:SF27">
    <property type="entry name" value="TRNA-5-METHYLURIDINE(54) 2-SULFURTRANSFERASE"/>
    <property type="match status" value="1"/>
</dbReference>
<feature type="binding site" evidence="3">
    <location>
        <position position="77"/>
    </location>
    <ligand>
        <name>ATP</name>
        <dbReference type="ChEBI" id="CHEBI:30616"/>
    </ligand>
</feature>
<dbReference type="GO" id="GO:0016740">
    <property type="term" value="F:transferase activity"/>
    <property type="evidence" value="ECO:0007669"/>
    <property type="project" value="UniProtKB-KW"/>
</dbReference>
<keyword evidence="1" id="KW-0808">Transferase</keyword>
<organism evidence="5">
    <name type="scientific">Geoglobus ahangari</name>
    <dbReference type="NCBI Taxonomy" id="113653"/>
    <lineage>
        <taxon>Archaea</taxon>
        <taxon>Methanobacteriati</taxon>
        <taxon>Methanobacteriota</taxon>
        <taxon>Archaeoglobi</taxon>
        <taxon>Archaeoglobales</taxon>
        <taxon>Archaeoglobaceae</taxon>
        <taxon>Geoglobus</taxon>
    </lineage>
</organism>